<comment type="caution">
    <text evidence="1">The sequence shown here is derived from an EMBL/GenBank/DDBJ whole genome shotgun (WGS) entry which is preliminary data.</text>
</comment>
<protein>
    <submittedName>
        <fullName evidence="1">Unnamed protein product</fullName>
    </submittedName>
</protein>
<dbReference type="Proteomes" id="UP001165064">
    <property type="component" value="Unassembled WGS sequence"/>
</dbReference>
<evidence type="ECO:0000313" key="2">
    <source>
        <dbReference type="Proteomes" id="UP001165064"/>
    </source>
</evidence>
<dbReference type="EMBL" id="BSXS01004170">
    <property type="protein sequence ID" value="GME82570.1"/>
    <property type="molecule type" value="Genomic_DNA"/>
</dbReference>
<keyword evidence="2" id="KW-1185">Reference proteome</keyword>
<proteinExistence type="predicted"/>
<organism evidence="1 2">
    <name type="scientific">Ambrosiozyma monospora</name>
    <name type="common">Yeast</name>
    <name type="synonym">Endomycopsis monosporus</name>
    <dbReference type="NCBI Taxonomy" id="43982"/>
    <lineage>
        <taxon>Eukaryota</taxon>
        <taxon>Fungi</taxon>
        <taxon>Dikarya</taxon>
        <taxon>Ascomycota</taxon>
        <taxon>Saccharomycotina</taxon>
        <taxon>Pichiomycetes</taxon>
        <taxon>Pichiales</taxon>
        <taxon>Pichiaceae</taxon>
        <taxon>Ambrosiozyma</taxon>
    </lineage>
</organism>
<accession>A0ACB5T6I0</accession>
<name>A0ACB5T6I0_AMBMO</name>
<reference evidence="1" key="1">
    <citation type="submission" date="2023-04" db="EMBL/GenBank/DDBJ databases">
        <title>Ambrosiozyma monospora NBRC 10751.</title>
        <authorList>
            <person name="Ichikawa N."/>
            <person name="Sato H."/>
            <person name="Tonouchi N."/>
        </authorList>
    </citation>
    <scope>NUCLEOTIDE SEQUENCE</scope>
    <source>
        <strain evidence="1">NBRC 10751</strain>
    </source>
</reference>
<evidence type="ECO:0000313" key="1">
    <source>
        <dbReference type="EMBL" id="GME82570.1"/>
    </source>
</evidence>
<sequence length="204" mass="23603">MPPKRKQTIKLTINNNKKQKTSANANANHHRKGKQRANSHVEDREPSLDELHVFLHSLYNEILHFKDPATEEVITGPFVKLPPKKIFPDYYQIIETPISLHEIKAKIKNTPKSKQKHFYTSLSEFTADFKLMADNANQYNDPESLIAKDAINIYEFVASQVHEFQKQLNVTANPEETEKEQQKHTEFLKAKAGADQENQELLRN</sequence>
<gene>
    <name evidence="1" type="ORF">Amon02_000560000</name>
</gene>